<evidence type="ECO:0000313" key="1">
    <source>
        <dbReference type="EMBL" id="OGG15419.1"/>
    </source>
</evidence>
<proteinExistence type="predicted"/>
<dbReference type="STRING" id="1798382.A3D77_07820"/>
<gene>
    <name evidence="1" type="ORF">A3D77_07820</name>
</gene>
<dbReference type="EMBL" id="MFJL01000026">
    <property type="protein sequence ID" value="OGG15419.1"/>
    <property type="molecule type" value="Genomic_DNA"/>
</dbReference>
<protein>
    <submittedName>
        <fullName evidence="1">Uncharacterized protein</fullName>
    </submittedName>
</protein>
<organism evidence="1 2">
    <name type="scientific">Candidatus Gottesmanbacteria bacterium RIFCSPHIGHO2_02_FULL_39_11</name>
    <dbReference type="NCBI Taxonomy" id="1798382"/>
    <lineage>
        <taxon>Bacteria</taxon>
        <taxon>Candidatus Gottesmaniibacteriota</taxon>
    </lineage>
</organism>
<dbReference type="Proteomes" id="UP000176923">
    <property type="component" value="Unassembled WGS sequence"/>
</dbReference>
<sequence length="87" mass="10358">MEMTAENKELFDSFKIIHDNYVINSDAWMEKFNAVGKEVVEVMRIWERKLCSHSERGQYGIFSSKLSDKFWDEIRKVYPKIDYVGVT</sequence>
<dbReference type="AlphaFoldDB" id="A0A1F5ZSI5"/>
<name>A0A1F5ZSI5_9BACT</name>
<evidence type="ECO:0000313" key="2">
    <source>
        <dbReference type="Proteomes" id="UP000176923"/>
    </source>
</evidence>
<reference evidence="1 2" key="1">
    <citation type="journal article" date="2016" name="Nat. Commun.">
        <title>Thousands of microbial genomes shed light on interconnected biogeochemical processes in an aquifer system.</title>
        <authorList>
            <person name="Anantharaman K."/>
            <person name="Brown C.T."/>
            <person name="Hug L.A."/>
            <person name="Sharon I."/>
            <person name="Castelle C.J."/>
            <person name="Probst A.J."/>
            <person name="Thomas B.C."/>
            <person name="Singh A."/>
            <person name="Wilkins M.J."/>
            <person name="Karaoz U."/>
            <person name="Brodie E.L."/>
            <person name="Williams K.H."/>
            <person name="Hubbard S.S."/>
            <person name="Banfield J.F."/>
        </authorList>
    </citation>
    <scope>NUCLEOTIDE SEQUENCE [LARGE SCALE GENOMIC DNA]</scope>
</reference>
<accession>A0A1F5ZSI5</accession>
<comment type="caution">
    <text evidence="1">The sequence shown here is derived from an EMBL/GenBank/DDBJ whole genome shotgun (WGS) entry which is preliminary data.</text>
</comment>